<keyword evidence="1" id="KW-1133">Transmembrane helix</keyword>
<dbReference type="EMBL" id="QMAP01000002">
    <property type="protein sequence ID" value="RXI49829.1"/>
    <property type="molecule type" value="Genomic_DNA"/>
</dbReference>
<dbReference type="InterPro" id="IPR012652">
    <property type="entry name" value="ThiW"/>
</dbReference>
<evidence type="ECO:0000256" key="1">
    <source>
        <dbReference type="SAM" id="Phobius"/>
    </source>
</evidence>
<proteinExistence type="predicted"/>
<name>A0A4Q0VEM5_CLOTA</name>
<keyword evidence="1" id="KW-0472">Membrane</keyword>
<feature type="transmembrane region" description="Helical" evidence="1">
    <location>
        <begin position="68"/>
        <end position="88"/>
    </location>
</feature>
<dbReference type="Proteomes" id="UP000290921">
    <property type="component" value="Unassembled WGS sequence"/>
</dbReference>
<dbReference type="RefSeq" id="WP_129029769.1">
    <property type="nucleotide sequence ID" value="NZ_QMAP01000002.1"/>
</dbReference>
<evidence type="ECO:0000313" key="3">
    <source>
        <dbReference type="Proteomes" id="UP000290921"/>
    </source>
</evidence>
<dbReference type="NCBIfam" id="TIGR02359">
    <property type="entry name" value="thiW"/>
    <property type="match status" value="1"/>
</dbReference>
<comment type="caution">
    <text evidence="2">The sequence shown here is derived from an EMBL/GenBank/DDBJ whole genome shotgun (WGS) entry which is preliminary data.</text>
</comment>
<dbReference type="Gene3D" id="1.10.1760.20">
    <property type="match status" value="1"/>
</dbReference>
<dbReference type="Pfam" id="PF09512">
    <property type="entry name" value="ThiW"/>
    <property type="match status" value="1"/>
</dbReference>
<reference evidence="2 3" key="1">
    <citation type="submission" date="2018-06" db="EMBL/GenBank/DDBJ databases">
        <title>Genome conservation of Clostridium tetani.</title>
        <authorList>
            <person name="Bruggemann H."/>
            <person name="Popoff M.R."/>
        </authorList>
    </citation>
    <scope>NUCLEOTIDE SEQUENCE [LARGE SCALE GENOMIC DNA]</scope>
    <source>
        <strain evidence="2 3">2017.061</strain>
    </source>
</reference>
<dbReference type="PIRSF" id="PIRSF024534">
    <property type="entry name" value="ThiW"/>
    <property type="match status" value="1"/>
</dbReference>
<feature type="transmembrane region" description="Helical" evidence="1">
    <location>
        <begin position="41"/>
        <end position="62"/>
    </location>
</feature>
<protein>
    <submittedName>
        <fullName evidence="2">Energy coupling factor transporter S component ThiW</fullName>
    </submittedName>
</protein>
<keyword evidence="1" id="KW-0812">Transmembrane</keyword>
<feature type="transmembrane region" description="Helical" evidence="1">
    <location>
        <begin position="128"/>
        <end position="149"/>
    </location>
</feature>
<organism evidence="2 3">
    <name type="scientific">Clostridium tetani</name>
    <dbReference type="NCBI Taxonomy" id="1513"/>
    <lineage>
        <taxon>Bacteria</taxon>
        <taxon>Bacillati</taxon>
        <taxon>Bacillota</taxon>
        <taxon>Clostridia</taxon>
        <taxon>Eubacteriales</taxon>
        <taxon>Clostridiaceae</taxon>
        <taxon>Clostridium</taxon>
    </lineage>
</organism>
<feature type="transmembrane region" description="Helical" evidence="1">
    <location>
        <begin position="6"/>
        <end position="29"/>
    </location>
</feature>
<gene>
    <name evidence="2" type="primary">thiW</name>
    <name evidence="2" type="ORF">DP130_02265</name>
</gene>
<evidence type="ECO:0000313" key="2">
    <source>
        <dbReference type="EMBL" id="RXI49829.1"/>
    </source>
</evidence>
<feature type="transmembrane region" description="Helical" evidence="1">
    <location>
        <begin position="95"/>
        <end position="116"/>
    </location>
</feature>
<dbReference type="AlphaFoldDB" id="A0A4Q0VEM5"/>
<accession>A0A4Q0VEM5</accession>
<sequence length="166" mass="17351">MDTKKLTLSALLIAIGAFLGNLIFIPIGAAKCFPVQHAINVISAVILGPFYSVTIAFCISLLRNIVGTGSLLAFPGSMIGAAIAGVLYKKTGKEFLAVIGEVFGTGLIGGSLAFPIAKFILGKEVAGLFFIVPFSISSIGGSVIGYTIIKLIGEKIFNKDKVLWRG</sequence>